<organism evidence="1 2">
    <name type="scientific">Mucilaginibacter glaciei</name>
    <dbReference type="NCBI Taxonomy" id="2772109"/>
    <lineage>
        <taxon>Bacteria</taxon>
        <taxon>Pseudomonadati</taxon>
        <taxon>Bacteroidota</taxon>
        <taxon>Sphingobacteriia</taxon>
        <taxon>Sphingobacteriales</taxon>
        <taxon>Sphingobacteriaceae</taxon>
        <taxon>Mucilaginibacter</taxon>
    </lineage>
</organism>
<protein>
    <recommendedName>
        <fullName evidence="3">DUF2946 domain-containing protein</fullName>
    </recommendedName>
</protein>
<comment type="caution">
    <text evidence="1">The sequence shown here is derived from an EMBL/GenBank/DDBJ whole genome shotgun (WGS) entry which is preliminary data.</text>
</comment>
<dbReference type="EMBL" id="JACWMX010000004">
    <property type="protein sequence ID" value="MBD1393733.1"/>
    <property type="molecule type" value="Genomic_DNA"/>
</dbReference>
<proteinExistence type="predicted"/>
<dbReference type="AlphaFoldDB" id="A0A926NXP2"/>
<dbReference type="Proteomes" id="UP000619078">
    <property type="component" value="Unassembled WGS sequence"/>
</dbReference>
<gene>
    <name evidence="1" type="ORF">IDJ76_11555</name>
</gene>
<sequence>MKKSTYHIICAWVLLLSFIAGQYMVYAHQHFVNKGAHTTVCHSPLKSSQPTVSEKCAVCDSMHHVNMELVSPASYCTVDYADFVFHTFQYNFTSIALILAAGRGPPTA</sequence>
<evidence type="ECO:0000313" key="1">
    <source>
        <dbReference type="EMBL" id="MBD1393733.1"/>
    </source>
</evidence>
<reference evidence="1" key="1">
    <citation type="submission" date="2020-09" db="EMBL/GenBank/DDBJ databases">
        <title>Novel species of Mucilaginibacter isolated from a glacier on the Tibetan Plateau.</title>
        <authorList>
            <person name="Liu Q."/>
            <person name="Xin Y.-H."/>
        </authorList>
    </citation>
    <scope>NUCLEOTIDE SEQUENCE</scope>
    <source>
        <strain evidence="1">ZB1P21</strain>
    </source>
</reference>
<evidence type="ECO:0000313" key="2">
    <source>
        <dbReference type="Proteomes" id="UP000619078"/>
    </source>
</evidence>
<dbReference type="RefSeq" id="WP_191163471.1">
    <property type="nucleotide sequence ID" value="NZ_JACWMX010000004.1"/>
</dbReference>
<name>A0A926NXP2_9SPHI</name>
<evidence type="ECO:0008006" key="3">
    <source>
        <dbReference type="Google" id="ProtNLM"/>
    </source>
</evidence>
<keyword evidence="2" id="KW-1185">Reference proteome</keyword>
<accession>A0A926NXP2</accession>